<gene>
    <name evidence="2" type="ORF">HYE67_005445</name>
</gene>
<dbReference type="Proteomes" id="UP000663297">
    <property type="component" value="Chromosome 3"/>
</dbReference>
<dbReference type="InterPro" id="IPR044930">
    <property type="entry name" value="Homing_endonuclease_His-Me"/>
</dbReference>
<feature type="domain" description="Zinc-binding loop region of homing endonuclease" evidence="1">
    <location>
        <begin position="70"/>
        <end position="171"/>
    </location>
</feature>
<evidence type="ECO:0000259" key="1">
    <source>
        <dbReference type="Pfam" id="PF05551"/>
    </source>
</evidence>
<reference evidence="2" key="1">
    <citation type="submission" date="2020-11" db="EMBL/GenBank/DDBJ databases">
        <title>The chromosome-scale genome resource for two endophytic Fusarium species: F. culmorum and F. pseudograminearum.</title>
        <authorList>
            <person name="Yuan Z."/>
        </authorList>
    </citation>
    <scope>NUCLEOTIDE SEQUENCE</scope>
    <source>
        <strain evidence="2">Class2-1B</strain>
    </source>
</reference>
<dbReference type="SUPFAM" id="SSF54060">
    <property type="entry name" value="His-Me finger endonucleases"/>
    <property type="match status" value="1"/>
</dbReference>
<organism evidence="2 3">
    <name type="scientific">Fusarium culmorum</name>
    <dbReference type="NCBI Taxonomy" id="5516"/>
    <lineage>
        <taxon>Eukaryota</taxon>
        <taxon>Fungi</taxon>
        <taxon>Dikarya</taxon>
        <taxon>Ascomycota</taxon>
        <taxon>Pezizomycotina</taxon>
        <taxon>Sordariomycetes</taxon>
        <taxon>Hypocreomycetidae</taxon>
        <taxon>Hypocreales</taxon>
        <taxon>Nectriaceae</taxon>
        <taxon>Fusarium</taxon>
    </lineage>
</organism>
<dbReference type="EMBL" id="CP064749">
    <property type="protein sequence ID" value="QPC63214.1"/>
    <property type="molecule type" value="Genomic_DNA"/>
</dbReference>
<accession>A0A7S8D732</accession>
<dbReference type="GO" id="GO:0004519">
    <property type="term" value="F:endonuclease activity"/>
    <property type="evidence" value="ECO:0007669"/>
    <property type="project" value="InterPro"/>
</dbReference>
<name>A0A7S8D732_FUSCU</name>
<dbReference type="Gene3D" id="3.90.75.10">
    <property type="entry name" value="Homing Intron 3 (I-ppo) Encoded Endonuclease, Chain A"/>
    <property type="match status" value="1"/>
</dbReference>
<protein>
    <recommendedName>
        <fullName evidence="1">Zinc-binding loop region of homing endonuclease domain-containing protein</fullName>
    </recommendedName>
</protein>
<dbReference type="InterPro" id="IPR044925">
    <property type="entry name" value="His-Me_finger_sf"/>
</dbReference>
<dbReference type="InterPro" id="IPR008704">
    <property type="entry name" value="Endonuclease_Zinc-binding_loop"/>
</dbReference>
<dbReference type="Pfam" id="PF05551">
    <property type="entry name" value="zf-His_Me_endon"/>
    <property type="match status" value="1"/>
</dbReference>
<proteinExistence type="predicted"/>
<sequence>MSHALTEQHPPIDTGAIAAAVDETPQRTEGDTLRKAKRKELIERYKRDPELCGAIIDRELKLDFKRVGLCKLSKKFGNRKNGYIQLNWNGAGKFAMLHQVLAWSRGLVAQGDDQVSHLCGNPTCLVPEHVVIKSPAKNNGRKGCGMTVPCLCRASCTCWQFVCWYPIKCVSRAVGEH</sequence>
<evidence type="ECO:0000313" key="2">
    <source>
        <dbReference type="EMBL" id="QPC63214.1"/>
    </source>
</evidence>
<dbReference type="AlphaFoldDB" id="A0A7S8D732"/>
<evidence type="ECO:0000313" key="3">
    <source>
        <dbReference type="Proteomes" id="UP000663297"/>
    </source>
</evidence>